<dbReference type="InterPro" id="IPR019734">
    <property type="entry name" value="TPR_rpt"/>
</dbReference>
<dbReference type="InterPro" id="IPR011990">
    <property type="entry name" value="TPR-like_helical_dom_sf"/>
</dbReference>
<dbReference type="OrthoDB" id="2658522at2"/>
<evidence type="ECO:0000256" key="1">
    <source>
        <dbReference type="ARBA" id="ARBA00022737"/>
    </source>
</evidence>
<dbReference type="SUPFAM" id="SSF48452">
    <property type="entry name" value="TPR-like"/>
    <property type="match status" value="1"/>
</dbReference>
<keyword evidence="2 3" id="KW-0802">TPR repeat</keyword>
<dbReference type="EMBL" id="SIRE01000006">
    <property type="protein sequence ID" value="TBL79716.1"/>
    <property type="molecule type" value="Genomic_DNA"/>
</dbReference>
<dbReference type="Gene3D" id="1.25.40.10">
    <property type="entry name" value="Tetratricopeptide repeat domain"/>
    <property type="match status" value="2"/>
</dbReference>
<protein>
    <submittedName>
        <fullName evidence="4">Tetratricopeptide repeat protein</fullName>
    </submittedName>
</protein>
<reference evidence="4 5" key="1">
    <citation type="submission" date="2019-02" db="EMBL/GenBank/DDBJ databases">
        <title>Paenibacillus sp. nov., isolated from surface-sterilized tissue of Thalictrum simplex L.</title>
        <authorList>
            <person name="Tuo L."/>
        </authorList>
    </citation>
    <scope>NUCLEOTIDE SEQUENCE [LARGE SCALE GENOMIC DNA]</scope>
    <source>
        <strain evidence="4 5">N2SHLJ1</strain>
    </source>
</reference>
<dbReference type="Proteomes" id="UP000293142">
    <property type="component" value="Unassembled WGS sequence"/>
</dbReference>
<dbReference type="InterPro" id="IPR013105">
    <property type="entry name" value="TPR_2"/>
</dbReference>
<evidence type="ECO:0000313" key="5">
    <source>
        <dbReference type="Proteomes" id="UP000293142"/>
    </source>
</evidence>
<feature type="repeat" description="TPR" evidence="3">
    <location>
        <begin position="40"/>
        <end position="73"/>
    </location>
</feature>
<dbReference type="Pfam" id="PF14559">
    <property type="entry name" value="TPR_19"/>
    <property type="match status" value="1"/>
</dbReference>
<dbReference type="PANTHER" id="PTHR22904:SF523">
    <property type="entry name" value="STRESS-INDUCED-PHOSPHOPROTEIN 1"/>
    <property type="match status" value="1"/>
</dbReference>
<keyword evidence="1" id="KW-0677">Repeat</keyword>
<evidence type="ECO:0000256" key="2">
    <source>
        <dbReference type="ARBA" id="ARBA00022803"/>
    </source>
</evidence>
<dbReference type="GO" id="GO:0051879">
    <property type="term" value="F:Hsp90 protein binding"/>
    <property type="evidence" value="ECO:0007669"/>
    <property type="project" value="TreeGrafter"/>
</dbReference>
<dbReference type="AlphaFoldDB" id="A0A4Q9DTQ2"/>
<dbReference type="PROSITE" id="PS50293">
    <property type="entry name" value="TPR_REGION"/>
    <property type="match status" value="1"/>
</dbReference>
<keyword evidence="5" id="KW-1185">Reference proteome</keyword>
<organism evidence="4 5">
    <name type="scientific">Paenibacillus thalictri</name>
    <dbReference type="NCBI Taxonomy" id="2527873"/>
    <lineage>
        <taxon>Bacteria</taxon>
        <taxon>Bacillati</taxon>
        <taxon>Bacillota</taxon>
        <taxon>Bacilli</taxon>
        <taxon>Bacillales</taxon>
        <taxon>Paenibacillaceae</taxon>
        <taxon>Paenibacillus</taxon>
    </lineage>
</organism>
<accession>A0A4Q9DTQ2</accession>
<dbReference type="SMART" id="SM00028">
    <property type="entry name" value="TPR"/>
    <property type="match status" value="3"/>
</dbReference>
<sequence>MVRLAGTKEIQKAYEAILAGDFEQAIAWFGLAIDREPDNASFHYKLSITYARSNKLREAIKHADMAVQLEPEDAYYRIHLNILQAKELVQKAEKQLQQSNDRLPDCIVWLKTAITLDPLLLEAYLLLGITYERLGEYDPAILAISEVLRLDPQHTTGNRLLARYENKRQQGNKNNHFTV</sequence>
<name>A0A4Q9DTQ2_9BACL</name>
<gene>
    <name evidence="4" type="ORF">EYB31_08880</name>
</gene>
<dbReference type="PANTHER" id="PTHR22904">
    <property type="entry name" value="TPR REPEAT CONTAINING PROTEIN"/>
    <property type="match status" value="1"/>
</dbReference>
<dbReference type="Pfam" id="PF07719">
    <property type="entry name" value="TPR_2"/>
    <property type="match status" value="1"/>
</dbReference>
<comment type="caution">
    <text evidence="4">The sequence shown here is derived from an EMBL/GenBank/DDBJ whole genome shotgun (WGS) entry which is preliminary data.</text>
</comment>
<dbReference type="PROSITE" id="PS50005">
    <property type="entry name" value="TPR"/>
    <property type="match status" value="2"/>
</dbReference>
<proteinExistence type="predicted"/>
<feature type="repeat" description="TPR" evidence="3">
    <location>
        <begin position="121"/>
        <end position="154"/>
    </location>
</feature>
<evidence type="ECO:0000256" key="3">
    <source>
        <dbReference type="PROSITE-ProRule" id="PRU00339"/>
    </source>
</evidence>
<evidence type="ECO:0000313" key="4">
    <source>
        <dbReference type="EMBL" id="TBL79716.1"/>
    </source>
</evidence>